<accession>A0ABW4Z7H4</accession>
<dbReference type="InterPro" id="IPR011010">
    <property type="entry name" value="DNA_brk_join_enz"/>
</dbReference>
<evidence type="ECO:0000256" key="9">
    <source>
        <dbReference type="HAMAP-Rule" id="MF_01808"/>
    </source>
</evidence>
<feature type="domain" description="Core-binding (CB)" evidence="11">
    <location>
        <begin position="1"/>
        <end position="84"/>
    </location>
</feature>
<keyword evidence="7 9" id="KW-0233">DNA recombination</keyword>
<comment type="subcellular location">
    <subcellularLocation>
        <location evidence="1 9">Cytoplasm</location>
    </subcellularLocation>
</comment>
<evidence type="ECO:0000256" key="3">
    <source>
        <dbReference type="ARBA" id="ARBA00022618"/>
    </source>
</evidence>
<feature type="active site" evidence="9">
    <location>
        <position position="240"/>
    </location>
</feature>
<dbReference type="InterPro" id="IPR050090">
    <property type="entry name" value="Tyrosine_recombinase_XerCD"/>
</dbReference>
<evidence type="ECO:0000256" key="2">
    <source>
        <dbReference type="ARBA" id="ARBA00022490"/>
    </source>
</evidence>
<dbReference type="SUPFAM" id="SSF47823">
    <property type="entry name" value="lambda integrase-like, N-terminal domain"/>
    <property type="match status" value="1"/>
</dbReference>
<keyword evidence="5 9" id="KW-0229">DNA integration</keyword>
<comment type="subunit">
    <text evidence="9">Forms a cyclic heterotetrameric complex composed of two molecules of XerC and two molecules of XerD.</text>
</comment>
<keyword evidence="2 9" id="KW-0963">Cytoplasm</keyword>
<dbReference type="PROSITE" id="PS51900">
    <property type="entry name" value="CB"/>
    <property type="match status" value="1"/>
</dbReference>
<dbReference type="InterPro" id="IPR002104">
    <property type="entry name" value="Integrase_catalytic"/>
</dbReference>
<dbReference type="InterPro" id="IPR010998">
    <property type="entry name" value="Integrase_recombinase_N"/>
</dbReference>
<proteinExistence type="inferred from homology"/>
<keyword evidence="4 9" id="KW-0159">Chromosome partition</keyword>
<keyword evidence="13" id="KW-1185">Reference proteome</keyword>
<sequence>MQREIEQFIMYLAVERGLSAAYQSSVRQSLEAFRRWSEGQSLSLQDHDTDSLARFVSYRKKEGLGNSSLRILVVHLKIFYRYLAARSKVGADIAEPLIAPKVESYLPDTLSAQLVGDLLESIDTSQRLGKRDRAILELFYASGLRLSEICQIRIEHYDMEENLVRVTGKGNKTRIVPVGESAQKAIELYLSAERRELVRPKTRSHLFISVRGGALSPDRMRSIVKQRAQRAGIKSSMYPHLLRHCFATHLLENGADLRVIQEMLGHADISTTQIYTHVDQKRLKGIHHQFHPRG</sequence>
<dbReference type="PANTHER" id="PTHR30349">
    <property type="entry name" value="PHAGE INTEGRASE-RELATED"/>
    <property type="match status" value="1"/>
</dbReference>
<dbReference type="Gene3D" id="1.10.150.130">
    <property type="match status" value="1"/>
</dbReference>
<dbReference type="CDD" id="cd00798">
    <property type="entry name" value="INT_XerDC_C"/>
    <property type="match status" value="1"/>
</dbReference>
<dbReference type="Gene3D" id="1.10.443.10">
    <property type="entry name" value="Intergrase catalytic core"/>
    <property type="match status" value="1"/>
</dbReference>
<reference evidence="13" key="1">
    <citation type="journal article" date="2019" name="Int. J. Syst. Evol. Microbiol.">
        <title>The Global Catalogue of Microorganisms (GCM) 10K type strain sequencing project: providing services to taxonomists for standard genome sequencing and annotation.</title>
        <authorList>
            <consortium name="The Broad Institute Genomics Platform"/>
            <consortium name="The Broad Institute Genome Sequencing Center for Infectious Disease"/>
            <person name="Wu L."/>
            <person name="Ma J."/>
        </authorList>
    </citation>
    <scope>NUCLEOTIDE SEQUENCE [LARGE SCALE GENOMIC DNA]</scope>
    <source>
        <strain evidence="13">CCUG 57942</strain>
    </source>
</reference>
<dbReference type="InterPro" id="IPR013762">
    <property type="entry name" value="Integrase-like_cat_sf"/>
</dbReference>
<dbReference type="PANTHER" id="PTHR30349:SF81">
    <property type="entry name" value="TYROSINE RECOMBINASE XERC"/>
    <property type="match status" value="1"/>
</dbReference>
<dbReference type="RefSeq" id="WP_377177423.1">
    <property type="nucleotide sequence ID" value="NZ_JBHUJB010000015.1"/>
</dbReference>
<evidence type="ECO:0000259" key="11">
    <source>
        <dbReference type="PROSITE" id="PS51900"/>
    </source>
</evidence>
<evidence type="ECO:0000256" key="1">
    <source>
        <dbReference type="ARBA" id="ARBA00004496"/>
    </source>
</evidence>
<feature type="active site" evidence="9">
    <location>
        <position position="243"/>
    </location>
</feature>
<feature type="domain" description="Tyr recombinase" evidence="10">
    <location>
        <begin position="105"/>
        <end position="288"/>
    </location>
</feature>
<evidence type="ECO:0000256" key="7">
    <source>
        <dbReference type="ARBA" id="ARBA00023172"/>
    </source>
</evidence>
<dbReference type="EMBL" id="JBHUJB010000015">
    <property type="protein sequence ID" value="MFD2157909.1"/>
    <property type="molecule type" value="Genomic_DNA"/>
</dbReference>
<comment type="caution">
    <text evidence="12">The sequence shown here is derived from an EMBL/GenBank/DDBJ whole genome shotgun (WGS) entry which is preliminary data.</text>
</comment>
<dbReference type="Pfam" id="PF02899">
    <property type="entry name" value="Phage_int_SAM_1"/>
    <property type="match status" value="1"/>
</dbReference>
<dbReference type="NCBIfam" id="NF001399">
    <property type="entry name" value="PRK00283.1"/>
    <property type="match status" value="1"/>
</dbReference>
<evidence type="ECO:0000259" key="10">
    <source>
        <dbReference type="PROSITE" id="PS51898"/>
    </source>
</evidence>
<dbReference type="Pfam" id="PF00589">
    <property type="entry name" value="Phage_integrase"/>
    <property type="match status" value="1"/>
</dbReference>
<evidence type="ECO:0000313" key="12">
    <source>
        <dbReference type="EMBL" id="MFD2157909.1"/>
    </source>
</evidence>
<dbReference type="InterPro" id="IPR023009">
    <property type="entry name" value="Tyrosine_recombinase_XerC/XerD"/>
</dbReference>
<dbReference type="InterPro" id="IPR004107">
    <property type="entry name" value="Integrase_SAM-like_N"/>
</dbReference>
<evidence type="ECO:0000256" key="5">
    <source>
        <dbReference type="ARBA" id="ARBA00022908"/>
    </source>
</evidence>
<dbReference type="InterPro" id="IPR044068">
    <property type="entry name" value="CB"/>
</dbReference>
<evidence type="ECO:0000313" key="13">
    <source>
        <dbReference type="Proteomes" id="UP001597389"/>
    </source>
</evidence>
<name>A0ABW4Z7H4_9BACT</name>
<evidence type="ECO:0000256" key="8">
    <source>
        <dbReference type="ARBA" id="ARBA00023306"/>
    </source>
</evidence>
<protein>
    <recommendedName>
        <fullName evidence="9">Tyrosine recombinase XerC</fullName>
    </recommendedName>
</protein>
<feature type="active site" evidence="9">
    <location>
        <position position="145"/>
    </location>
</feature>
<dbReference type="SUPFAM" id="SSF56349">
    <property type="entry name" value="DNA breaking-rejoining enzymes"/>
    <property type="match status" value="1"/>
</dbReference>
<dbReference type="Proteomes" id="UP001597389">
    <property type="component" value="Unassembled WGS sequence"/>
</dbReference>
<dbReference type="PROSITE" id="PS51898">
    <property type="entry name" value="TYR_RECOMBINASE"/>
    <property type="match status" value="1"/>
</dbReference>
<keyword evidence="8 9" id="KW-0131">Cell cycle</keyword>
<dbReference type="HAMAP" id="MF_01808">
    <property type="entry name" value="Recomb_XerC_XerD"/>
    <property type="match status" value="1"/>
</dbReference>
<gene>
    <name evidence="9" type="primary">xerC</name>
    <name evidence="12" type="ORF">ACFSW8_03235</name>
</gene>
<feature type="active site" description="O-(3'-phospho-DNA)-tyrosine intermediate" evidence="9">
    <location>
        <position position="275"/>
    </location>
</feature>
<evidence type="ECO:0000256" key="6">
    <source>
        <dbReference type="ARBA" id="ARBA00023125"/>
    </source>
</evidence>
<feature type="active site" evidence="9">
    <location>
        <position position="169"/>
    </location>
</feature>
<keyword evidence="3 9" id="KW-0132">Cell division</keyword>
<feature type="active site" evidence="9">
    <location>
        <position position="266"/>
    </location>
</feature>
<keyword evidence="6 9" id="KW-0238">DNA-binding</keyword>
<evidence type="ECO:0000256" key="4">
    <source>
        <dbReference type="ARBA" id="ARBA00022829"/>
    </source>
</evidence>
<comment type="similarity">
    <text evidence="9">Belongs to the 'phage' integrase family. XerC subfamily.</text>
</comment>
<comment type="function">
    <text evidence="9">Site-specific tyrosine recombinase, which acts by catalyzing the cutting and rejoining of the recombining DNA molecules. The XerC-XerD complex is essential to convert dimers of the bacterial chromosome into monomers to permit their segregation at cell division. It also contributes to the segregational stability of plasmids.</text>
</comment>
<organism evidence="12 13">
    <name type="scientific">Rubritalea tangerina</name>
    <dbReference type="NCBI Taxonomy" id="430798"/>
    <lineage>
        <taxon>Bacteria</taxon>
        <taxon>Pseudomonadati</taxon>
        <taxon>Verrucomicrobiota</taxon>
        <taxon>Verrucomicrobiia</taxon>
        <taxon>Verrucomicrobiales</taxon>
        <taxon>Rubritaleaceae</taxon>
        <taxon>Rubritalea</taxon>
    </lineage>
</organism>